<name>A0A930UY74_9PAST</name>
<accession>A0A930UY74</accession>
<gene>
    <name evidence="1" type="ORF">INT80_11465</name>
</gene>
<organism evidence="1">
    <name type="scientific">Gallibacterium anatis</name>
    <dbReference type="NCBI Taxonomy" id="750"/>
    <lineage>
        <taxon>Bacteria</taxon>
        <taxon>Pseudomonadati</taxon>
        <taxon>Pseudomonadota</taxon>
        <taxon>Gammaproteobacteria</taxon>
        <taxon>Pasteurellales</taxon>
        <taxon>Pasteurellaceae</taxon>
        <taxon>Gallibacterium</taxon>
    </lineage>
</organism>
<evidence type="ECO:0000313" key="1">
    <source>
        <dbReference type="EMBL" id="MBF4102903.1"/>
    </source>
</evidence>
<protein>
    <submittedName>
        <fullName evidence="1">Uncharacterized protein</fullName>
    </submittedName>
</protein>
<comment type="caution">
    <text evidence="1">The sequence shown here is derived from an EMBL/GenBank/DDBJ whole genome shotgun (WGS) entry which is preliminary data.</text>
</comment>
<proteinExistence type="predicted"/>
<reference evidence="1" key="1">
    <citation type="submission" date="2020-11" db="EMBL/GenBank/DDBJ databases">
        <title>Gallibacterium anatis 1637, full genome, WGS.</title>
        <authorList>
            <person name="Laishevtcev A.I."/>
            <person name="Yakimova E.A."/>
            <person name="Petkovich D."/>
            <person name="Stepanova T.V."/>
            <person name="Kalendr R.S."/>
            <person name="Rubalsky E.O."/>
            <person name="Zulkarneev E.R."/>
            <person name="Aleshkin A.V."/>
        </authorList>
    </citation>
    <scope>NUCLEOTIDE SEQUENCE</scope>
    <source>
        <strain evidence="1">1637</strain>
    </source>
</reference>
<dbReference type="AlphaFoldDB" id="A0A930UY74"/>
<sequence length="60" mass="6765">MLEAFDVRGGTLSVTENFDIRLHRIQLIKGVAGFKYHLMDNKNLSGIIVGGKERFAQVLF</sequence>
<dbReference type="EMBL" id="JADION010000036">
    <property type="protein sequence ID" value="MBF4102903.1"/>
    <property type="molecule type" value="Genomic_DNA"/>
</dbReference>